<dbReference type="PANTHER" id="PTHR21343:SF1">
    <property type="entry name" value="COBYRIC ACID SYNTHASE"/>
    <property type="match status" value="1"/>
</dbReference>
<evidence type="ECO:0000256" key="4">
    <source>
        <dbReference type="HAMAP-Rule" id="MF_00028"/>
    </source>
</evidence>
<reference evidence="7 8" key="1">
    <citation type="submission" date="2018-11" db="EMBL/GenBank/DDBJ databases">
        <authorList>
            <person name="Kleinhagauer T."/>
            <person name="Glaeser S.P."/>
            <person name="Spergser J."/>
            <person name="Ruckert C."/>
            <person name="Kaempfer P."/>
            <person name="Busse H.-J."/>
        </authorList>
    </citation>
    <scope>NUCLEOTIDE SEQUENCE [LARGE SCALE GENOMIC DNA]</scope>
    <source>
        <strain evidence="7 8">200CH</strain>
    </source>
</reference>
<keyword evidence="8" id="KW-1185">Reference proteome</keyword>
<feature type="active site" description="Nucleophile" evidence="4">
    <location>
        <position position="338"/>
    </location>
</feature>
<dbReference type="InterPro" id="IPR047045">
    <property type="entry name" value="CobQ_N"/>
</dbReference>
<dbReference type="RefSeq" id="WP_123928463.1">
    <property type="nucleotide sequence ID" value="NZ_CP033896.1"/>
</dbReference>
<dbReference type="Proteomes" id="UP000269019">
    <property type="component" value="Chromosome"/>
</dbReference>
<proteinExistence type="inferred from homology"/>
<dbReference type="UniPathway" id="UPA00148"/>
<evidence type="ECO:0000256" key="3">
    <source>
        <dbReference type="ARBA" id="ARBA00022962"/>
    </source>
</evidence>
<feature type="active site" evidence="4">
    <location>
        <position position="419"/>
    </location>
</feature>
<sequence>MTAVLVAGTTSDAGKSVIVAGLCRAFTRRGIRVAPFKAQNMSNNSAVCPAGGEIGRAQALQAAACGLEPSVEFNPILLKPGSDRQSQLVVQGIAAGQVSARSYIHHRSHLRQLAGQALRDLEARFDVVIVEGAGSPAEINLRETDVANFGLLDAAGAMPVLLVGDIDRGGVLAHFYGTATIVDPADAAHIAGFIVNKFRGDATILQPGLDTLTQRLSIPTLGVVPYIPGLWIDAEDSLQSQLGNTIGPGLPPLGSAMLDIAAIRLPRISNATDVEALAVEPGVRVRWVDDPASVRQADLLVLPGSKATVADLRWLRERKLDEAIVYRAEQQLPVLGICGGFQMLCRSIIDPVEAGVATAVEGLGVFACDIEFGEEKILQRYESGAYEIHHGREVNNTETPWPFGTHGAVTGASFGTHLHGLCEDDEFRRSFLATIAACCGKQDSFIVADNTSFAAAREAQLDIIADTLEAALNLDALIAMITEYPRP</sequence>
<evidence type="ECO:0000313" key="7">
    <source>
        <dbReference type="EMBL" id="AZA13843.1"/>
    </source>
</evidence>
<dbReference type="PANTHER" id="PTHR21343">
    <property type="entry name" value="DETHIOBIOTIN SYNTHETASE"/>
    <property type="match status" value="1"/>
</dbReference>
<dbReference type="GO" id="GO:0015420">
    <property type="term" value="F:ABC-type vitamin B12 transporter activity"/>
    <property type="evidence" value="ECO:0007669"/>
    <property type="project" value="UniProtKB-UniRule"/>
</dbReference>
<name>A0A3G6J7U0_9CORY</name>
<protein>
    <recommendedName>
        <fullName evidence="4">Cobyric acid synthase</fullName>
    </recommendedName>
</protein>
<dbReference type="Gene3D" id="3.40.50.300">
    <property type="entry name" value="P-loop containing nucleotide triphosphate hydrolases"/>
    <property type="match status" value="1"/>
</dbReference>
<dbReference type="CDD" id="cd01750">
    <property type="entry name" value="GATase1_CobQ"/>
    <property type="match status" value="1"/>
</dbReference>
<dbReference type="Pfam" id="PF07685">
    <property type="entry name" value="GATase_3"/>
    <property type="match status" value="1"/>
</dbReference>
<dbReference type="PROSITE" id="PS51273">
    <property type="entry name" value="GATASE_TYPE_1"/>
    <property type="match status" value="1"/>
</dbReference>
<dbReference type="Gene3D" id="3.40.50.880">
    <property type="match status" value="1"/>
</dbReference>
<gene>
    <name evidence="4 7" type="primary">cobQ</name>
    <name evidence="7" type="ORF">CCHOA_07255</name>
</gene>
<accession>A0A3G6J7U0</accession>
<dbReference type="KEGG" id="ccho:CCHOA_07255"/>
<dbReference type="CDD" id="cd05389">
    <property type="entry name" value="CobQ_N"/>
    <property type="match status" value="1"/>
</dbReference>
<keyword evidence="3 4" id="KW-0315">Glutamine amidotransferase</keyword>
<dbReference type="NCBIfam" id="TIGR00313">
    <property type="entry name" value="cobQ"/>
    <property type="match status" value="1"/>
</dbReference>
<dbReference type="InterPro" id="IPR033949">
    <property type="entry name" value="CobQ_GATase1"/>
</dbReference>
<dbReference type="GO" id="GO:0003824">
    <property type="term" value="F:catalytic activity"/>
    <property type="evidence" value="ECO:0007669"/>
    <property type="project" value="InterPro"/>
</dbReference>
<dbReference type="InterPro" id="IPR011698">
    <property type="entry name" value="GATase_3"/>
</dbReference>
<dbReference type="HAMAP" id="MF_00028">
    <property type="entry name" value="CobQ"/>
    <property type="match status" value="1"/>
</dbReference>
<dbReference type="InterPro" id="IPR027417">
    <property type="entry name" value="P-loop_NTPase"/>
</dbReference>
<dbReference type="InterPro" id="IPR029062">
    <property type="entry name" value="Class_I_gatase-like"/>
</dbReference>
<organism evidence="7 8">
    <name type="scientific">Corynebacterium choanae</name>
    <dbReference type="NCBI Taxonomy" id="1862358"/>
    <lineage>
        <taxon>Bacteria</taxon>
        <taxon>Bacillati</taxon>
        <taxon>Actinomycetota</taxon>
        <taxon>Actinomycetes</taxon>
        <taxon>Mycobacteriales</taxon>
        <taxon>Corynebacteriaceae</taxon>
        <taxon>Corynebacterium</taxon>
    </lineage>
</organism>
<dbReference type="PROSITE" id="PS51274">
    <property type="entry name" value="GATASE_COBBQ"/>
    <property type="match status" value="1"/>
</dbReference>
<comment type="function">
    <text evidence="4">Catalyzes amidations at positions B, D, E, and G on adenosylcobyrinic A,C-diamide. NH(2) groups are provided by glutamine, and one molecule of ATP is hydrogenolyzed for each amidation.</text>
</comment>
<dbReference type="SUPFAM" id="SSF52540">
    <property type="entry name" value="P-loop containing nucleoside triphosphate hydrolases"/>
    <property type="match status" value="1"/>
</dbReference>
<evidence type="ECO:0000256" key="2">
    <source>
        <dbReference type="ARBA" id="ARBA00022573"/>
    </source>
</evidence>
<comment type="similarity">
    <text evidence="4">Belongs to the CobB/CobQ family. CobQ subfamily.</text>
</comment>
<dbReference type="InterPro" id="IPR004459">
    <property type="entry name" value="CobQ_synth"/>
</dbReference>
<keyword evidence="2 4" id="KW-0169">Cobalamin biosynthesis</keyword>
<dbReference type="SUPFAM" id="SSF52317">
    <property type="entry name" value="Class I glutamine amidotransferase-like"/>
    <property type="match status" value="1"/>
</dbReference>
<evidence type="ECO:0000256" key="1">
    <source>
        <dbReference type="ARBA" id="ARBA00004953"/>
    </source>
</evidence>
<dbReference type="GO" id="GO:0009236">
    <property type="term" value="P:cobalamin biosynthetic process"/>
    <property type="evidence" value="ECO:0007669"/>
    <property type="project" value="UniProtKB-UniRule"/>
</dbReference>
<evidence type="ECO:0000259" key="5">
    <source>
        <dbReference type="Pfam" id="PF01656"/>
    </source>
</evidence>
<dbReference type="InterPro" id="IPR002586">
    <property type="entry name" value="CobQ/CobB/MinD/ParA_Nub-bd_dom"/>
</dbReference>
<dbReference type="NCBIfam" id="NF001989">
    <property type="entry name" value="PRK00784.1"/>
    <property type="match status" value="1"/>
</dbReference>
<evidence type="ECO:0000313" key="8">
    <source>
        <dbReference type="Proteomes" id="UP000269019"/>
    </source>
</evidence>
<evidence type="ECO:0000259" key="6">
    <source>
        <dbReference type="Pfam" id="PF07685"/>
    </source>
</evidence>
<feature type="domain" description="CobQ/CobB/MinD/ParA nucleotide binding" evidence="5">
    <location>
        <begin position="5"/>
        <end position="230"/>
    </location>
</feature>
<dbReference type="OrthoDB" id="9808302at2"/>
<dbReference type="EMBL" id="CP033896">
    <property type="protein sequence ID" value="AZA13843.1"/>
    <property type="molecule type" value="Genomic_DNA"/>
</dbReference>
<feature type="domain" description="CobB/CobQ-like glutamine amidotransferase" evidence="6">
    <location>
        <begin position="259"/>
        <end position="426"/>
    </location>
</feature>
<dbReference type="AlphaFoldDB" id="A0A3G6J7U0"/>
<comment type="pathway">
    <text evidence="1 4">Cofactor biosynthesis; adenosylcobalamin biosynthesis.</text>
</comment>
<dbReference type="Pfam" id="PF01656">
    <property type="entry name" value="CbiA"/>
    <property type="match status" value="1"/>
</dbReference>